<dbReference type="Pfam" id="PF25973">
    <property type="entry name" value="BSH_CzcB"/>
    <property type="match status" value="1"/>
</dbReference>
<dbReference type="SUPFAM" id="SSF111369">
    <property type="entry name" value="HlyD-like secretion proteins"/>
    <property type="match status" value="1"/>
</dbReference>
<reference evidence="3 4" key="1">
    <citation type="submission" date="2021-05" db="EMBL/GenBank/DDBJ databases">
        <title>A Polyphasic approach of four new species of the genus Ohtaekwangia: Ohtaekwangia histidinii sp. nov., Ohtaekwangia cretensis sp. nov., Ohtaekwangia indiensis sp. nov., Ohtaekwangia reichenbachii sp. nov. from diverse environment.</title>
        <authorList>
            <person name="Octaviana S."/>
        </authorList>
    </citation>
    <scope>NUCLEOTIDE SEQUENCE [LARGE SCALE GENOMIC DNA]</scope>
    <source>
        <strain evidence="3 4">PWU4</strain>
    </source>
</reference>
<evidence type="ECO:0000313" key="4">
    <source>
        <dbReference type="Proteomes" id="UP001319200"/>
    </source>
</evidence>
<dbReference type="PROSITE" id="PS51257">
    <property type="entry name" value="PROKAR_LIPOPROTEIN"/>
    <property type="match status" value="1"/>
</dbReference>
<feature type="domain" description="CzcB-like barrel-sandwich hybrid" evidence="2">
    <location>
        <begin position="35"/>
        <end position="207"/>
    </location>
</feature>
<comment type="caution">
    <text evidence="3">The sequence shown here is derived from an EMBL/GenBank/DDBJ whole genome shotgun (WGS) entry which is preliminary data.</text>
</comment>
<dbReference type="AlphaFoldDB" id="A0AAP2DHU1"/>
<name>A0AAP2DHU1_9BACT</name>
<keyword evidence="4" id="KW-1185">Reference proteome</keyword>
<dbReference type="PANTHER" id="PTHR30469:SF15">
    <property type="entry name" value="HLYD FAMILY OF SECRETION PROTEINS"/>
    <property type="match status" value="1"/>
</dbReference>
<dbReference type="InterPro" id="IPR058647">
    <property type="entry name" value="BSH_CzcB-like"/>
</dbReference>
<proteinExistence type="predicted"/>
<keyword evidence="1" id="KW-0175">Coiled coil</keyword>
<dbReference type="GO" id="GO:1990281">
    <property type="term" value="C:efflux pump complex"/>
    <property type="evidence" value="ECO:0007669"/>
    <property type="project" value="TreeGrafter"/>
</dbReference>
<protein>
    <submittedName>
        <fullName evidence="3">Efflux RND transporter periplasmic adaptor subunit</fullName>
    </submittedName>
</protein>
<dbReference type="PANTHER" id="PTHR30469">
    <property type="entry name" value="MULTIDRUG RESISTANCE PROTEIN MDTA"/>
    <property type="match status" value="1"/>
</dbReference>
<dbReference type="Gene3D" id="2.40.50.100">
    <property type="match status" value="2"/>
</dbReference>
<dbReference type="RefSeq" id="WP_254158790.1">
    <property type="nucleotide sequence ID" value="NZ_JAHESF010000001.1"/>
</dbReference>
<dbReference type="EMBL" id="JAHESF010000001">
    <property type="protein sequence ID" value="MBT1695292.1"/>
    <property type="molecule type" value="Genomic_DNA"/>
</dbReference>
<dbReference type="Proteomes" id="UP001319200">
    <property type="component" value="Unassembled WGS sequence"/>
</dbReference>
<gene>
    <name evidence="3" type="ORF">KK083_00300</name>
</gene>
<sequence>MKNIVRSLSMALVLLACSDNENTYDASGTFEAEEVIVSSEVSGAIRQLDAEEGTNVRAGDQLGWIDSTQLYLKKKQLEAQIRAVLSKRPHIATQLASLQEQLRAAEREQQRVQNLFKAEAATQKQLDDVNAQVDVIRRQIDAQRSSLDISSQGLVSETGPLYVQVEQLEDQLQKSKIINPLTGTVLTRYAEAHEVVSPGKPLYKVADISYLDLRAYVTGNQLATLKLNQKVKVLVDDGQGGYRTYEGSITWISSKAEFTPKTIQTKEERADLVYAIKARVKNDGYLKIGMYGEVKF</sequence>
<feature type="coiled-coil region" evidence="1">
    <location>
        <begin position="88"/>
        <end position="118"/>
    </location>
</feature>
<dbReference type="Gene3D" id="2.40.30.170">
    <property type="match status" value="1"/>
</dbReference>
<accession>A0AAP2DHU1</accession>
<dbReference type="GO" id="GO:0015562">
    <property type="term" value="F:efflux transmembrane transporter activity"/>
    <property type="evidence" value="ECO:0007669"/>
    <property type="project" value="TreeGrafter"/>
</dbReference>
<evidence type="ECO:0000313" key="3">
    <source>
        <dbReference type="EMBL" id="MBT1695292.1"/>
    </source>
</evidence>
<organism evidence="3 4">
    <name type="scientific">Chryseosolibacter histidini</name>
    <dbReference type="NCBI Taxonomy" id="2782349"/>
    <lineage>
        <taxon>Bacteria</taxon>
        <taxon>Pseudomonadati</taxon>
        <taxon>Bacteroidota</taxon>
        <taxon>Cytophagia</taxon>
        <taxon>Cytophagales</taxon>
        <taxon>Chryseotaleaceae</taxon>
        <taxon>Chryseosolibacter</taxon>
    </lineage>
</organism>
<evidence type="ECO:0000259" key="2">
    <source>
        <dbReference type="Pfam" id="PF25973"/>
    </source>
</evidence>
<evidence type="ECO:0000256" key="1">
    <source>
        <dbReference type="SAM" id="Coils"/>
    </source>
</evidence>